<proteinExistence type="predicted"/>
<reference evidence="1" key="1">
    <citation type="submission" date="2020-05" db="EMBL/GenBank/DDBJ databases">
        <title>Large-scale comparative analyses of tick genomes elucidate their genetic diversity and vector capacities.</title>
        <authorList>
            <person name="Jia N."/>
            <person name="Wang J."/>
            <person name="Shi W."/>
            <person name="Du L."/>
            <person name="Sun Y."/>
            <person name="Zhan W."/>
            <person name="Jiang J."/>
            <person name="Wang Q."/>
            <person name="Zhang B."/>
            <person name="Ji P."/>
            <person name="Sakyi L.B."/>
            <person name="Cui X."/>
            <person name="Yuan T."/>
            <person name="Jiang B."/>
            <person name="Yang W."/>
            <person name="Lam T.T.-Y."/>
            <person name="Chang Q."/>
            <person name="Ding S."/>
            <person name="Wang X."/>
            <person name="Zhu J."/>
            <person name="Ruan X."/>
            <person name="Zhao L."/>
            <person name="Wei J."/>
            <person name="Que T."/>
            <person name="Du C."/>
            <person name="Cheng J."/>
            <person name="Dai P."/>
            <person name="Han X."/>
            <person name="Huang E."/>
            <person name="Gao Y."/>
            <person name="Liu J."/>
            <person name="Shao H."/>
            <person name="Ye R."/>
            <person name="Li L."/>
            <person name="Wei W."/>
            <person name="Wang X."/>
            <person name="Wang C."/>
            <person name="Yang T."/>
            <person name="Huo Q."/>
            <person name="Li W."/>
            <person name="Guo W."/>
            <person name="Chen H."/>
            <person name="Zhou L."/>
            <person name="Ni X."/>
            <person name="Tian J."/>
            <person name="Zhou Y."/>
            <person name="Sheng Y."/>
            <person name="Liu T."/>
            <person name="Pan Y."/>
            <person name="Xia L."/>
            <person name="Li J."/>
            <person name="Zhao F."/>
            <person name="Cao W."/>
        </authorList>
    </citation>
    <scope>NUCLEOTIDE SEQUENCE</scope>
    <source>
        <strain evidence="1">Hyas-2018</strain>
    </source>
</reference>
<accession>A0ACB7SG49</accession>
<evidence type="ECO:0000313" key="2">
    <source>
        <dbReference type="Proteomes" id="UP000821845"/>
    </source>
</evidence>
<organism evidence="1 2">
    <name type="scientific">Hyalomma asiaticum</name>
    <name type="common">Tick</name>
    <dbReference type="NCBI Taxonomy" id="266040"/>
    <lineage>
        <taxon>Eukaryota</taxon>
        <taxon>Metazoa</taxon>
        <taxon>Ecdysozoa</taxon>
        <taxon>Arthropoda</taxon>
        <taxon>Chelicerata</taxon>
        <taxon>Arachnida</taxon>
        <taxon>Acari</taxon>
        <taxon>Parasitiformes</taxon>
        <taxon>Ixodida</taxon>
        <taxon>Ixodoidea</taxon>
        <taxon>Ixodidae</taxon>
        <taxon>Hyalomminae</taxon>
        <taxon>Hyalomma</taxon>
    </lineage>
</organism>
<keyword evidence="2" id="KW-1185">Reference proteome</keyword>
<gene>
    <name evidence="1" type="ORF">HPB50_017435</name>
</gene>
<comment type="caution">
    <text evidence="1">The sequence shown here is derived from an EMBL/GenBank/DDBJ whole genome shotgun (WGS) entry which is preliminary data.</text>
</comment>
<sequence>MEWLQRDAKAHDSTNDLRRPEFRCARFAAPAPLERRLQDKNAVPRLIAAGQTDSPVTALLSAITLLQQISPFRFPLLLPSSSVSIYEDLHACGRENGCAALASLSSIIGSTTHLRDKENRLDTTHVQRQGPSDQFDDGPATHRLRRCAVGRRSLPFVGIH</sequence>
<dbReference type="Proteomes" id="UP000821845">
    <property type="component" value="Chromosome 4"/>
</dbReference>
<name>A0ACB7SG49_HYAAI</name>
<dbReference type="EMBL" id="CM023484">
    <property type="protein sequence ID" value="KAH6933670.1"/>
    <property type="molecule type" value="Genomic_DNA"/>
</dbReference>
<protein>
    <submittedName>
        <fullName evidence="1">Uncharacterized protein</fullName>
    </submittedName>
</protein>
<evidence type="ECO:0000313" key="1">
    <source>
        <dbReference type="EMBL" id="KAH6933670.1"/>
    </source>
</evidence>